<dbReference type="Gene3D" id="1.10.10.60">
    <property type="entry name" value="Homeodomain-like"/>
    <property type="match status" value="2"/>
</dbReference>
<feature type="domain" description="HTH araC/xylS-type" evidence="4">
    <location>
        <begin position="157"/>
        <end position="254"/>
    </location>
</feature>
<dbReference type="Pfam" id="PF12833">
    <property type="entry name" value="HTH_18"/>
    <property type="match status" value="1"/>
</dbReference>
<dbReference type="SUPFAM" id="SSF51182">
    <property type="entry name" value="RmlC-like cupins"/>
    <property type="match status" value="1"/>
</dbReference>
<dbReference type="InterPro" id="IPR050204">
    <property type="entry name" value="AraC_XylS_family_regulators"/>
</dbReference>
<dbReference type="PANTHER" id="PTHR46796">
    <property type="entry name" value="HTH-TYPE TRANSCRIPTIONAL ACTIVATOR RHAS-RELATED"/>
    <property type="match status" value="1"/>
</dbReference>
<keyword evidence="1" id="KW-0805">Transcription regulation</keyword>
<proteinExistence type="predicted"/>
<dbReference type="RefSeq" id="WP_115897578.1">
    <property type="nucleotide sequence ID" value="NZ_QUNG01000005.1"/>
</dbReference>
<dbReference type="Pfam" id="PF02311">
    <property type="entry name" value="AraC_binding"/>
    <property type="match status" value="1"/>
</dbReference>
<dbReference type="PROSITE" id="PS01124">
    <property type="entry name" value="HTH_ARAC_FAMILY_2"/>
    <property type="match status" value="1"/>
</dbReference>
<name>A0A3E0DM96_9GAMM</name>
<protein>
    <submittedName>
        <fullName evidence="5">AraC family transcriptional regulator</fullName>
    </submittedName>
</protein>
<evidence type="ECO:0000256" key="1">
    <source>
        <dbReference type="ARBA" id="ARBA00023015"/>
    </source>
</evidence>
<dbReference type="SUPFAM" id="SSF46689">
    <property type="entry name" value="Homeodomain-like"/>
    <property type="match status" value="2"/>
</dbReference>
<dbReference type="OrthoDB" id="5740883at2"/>
<keyword evidence="6" id="KW-1185">Reference proteome</keyword>
<organism evidence="5 6">
    <name type="scientific">Marinomonas pollencensis</name>
    <dbReference type="NCBI Taxonomy" id="491954"/>
    <lineage>
        <taxon>Bacteria</taxon>
        <taxon>Pseudomonadati</taxon>
        <taxon>Pseudomonadota</taxon>
        <taxon>Gammaproteobacteria</taxon>
        <taxon>Oceanospirillales</taxon>
        <taxon>Oceanospirillaceae</taxon>
        <taxon>Marinomonas</taxon>
    </lineage>
</organism>
<accession>A0A3E0DM96</accession>
<dbReference type="GO" id="GO:0043565">
    <property type="term" value="F:sequence-specific DNA binding"/>
    <property type="evidence" value="ECO:0007669"/>
    <property type="project" value="InterPro"/>
</dbReference>
<keyword evidence="3" id="KW-0804">Transcription</keyword>
<dbReference type="InterPro" id="IPR003313">
    <property type="entry name" value="AraC-bd"/>
</dbReference>
<dbReference type="SMART" id="SM00342">
    <property type="entry name" value="HTH_ARAC"/>
    <property type="match status" value="1"/>
</dbReference>
<evidence type="ECO:0000313" key="5">
    <source>
        <dbReference type="EMBL" id="REG83904.1"/>
    </source>
</evidence>
<keyword evidence="2" id="KW-0238">DNA-binding</keyword>
<dbReference type="InterPro" id="IPR014710">
    <property type="entry name" value="RmlC-like_jellyroll"/>
</dbReference>
<dbReference type="GO" id="GO:0003700">
    <property type="term" value="F:DNA-binding transcription factor activity"/>
    <property type="evidence" value="ECO:0007669"/>
    <property type="project" value="InterPro"/>
</dbReference>
<dbReference type="InterPro" id="IPR009057">
    <property type="entry name" value="Homeodomain-like_sf"/>
</dbReference>
<comment type="caution">
    <text evidence="5">The sequence shown here is derived from an EMBL/GenBank/DDBJ whole genome shotgun (WGS) entry which is preliminary data.</text>
</comment>
<gene>
    <name evidence="5" type="ORF">DFP81_105270</name>
</gene>
<dbReference type="AlphaFoldDB" id="A0A3E0DM96"/>
<evidence type="ECO:0000259" key="4">
    <source>
        <dbReference type="PROSITE" id="PS01124"/>
    </source>
</evidence>
<dbReference type="InterPro" id="IPR018060">
    <property type="entry name" value="HTH_AraC"/>
</dbReference>
<reference evidence="5 6" key="1">
    <citation type="submission" date="2018-08" db="EMBL/GenBank/DDBJ databases">
        <title>Genomic Encyclopedia of Type Strains, Phase III (KMG-III): the genomes of soil and plant-associated and newly described type strains.</title>
        <authorList>
            <person name="Whitman W."/>
        </authorList>
    </citation>
    <scope>NUCLEOTIDE SEQUENCE [LARGE SCALE GENOMIC DNA]</scope>
    <source>
        <strain evidence="5 6">CECT 7375</strain>
    </source>
</reference>
<evidence type="ECO:0000256" key="2">
    <source>
        <dbReference type="ARBA" id="ARBA00023125"/>
    </source>
</evidence>
<sequence length="260" mass="29320">MTTSESDVFSLPNEADTHDHDYHQLVVVVDGNTDFDIEGKSKQLPTGGGCILPSENSHAFAGLGDNQIMVVNLPIPPQKAITDEEYEIVSRLFDQAAYFQLNPRLQILASALSGELQQYPNDPMLARACGNTLLSAIRHQLTNNKDVRVRGNHLDISKLDQFIELNLSRRVHISQLANFCFLSVSQFHERFKERTGMTPHQYLMRKRLERAQKLLSDGFPPIQVAEMCGFSSQSAMTNVFSQTLGITPLRYQKQFPKQDI</sequence>
<dbReference type="Gene3D" id="2.60.120.10">
    <property type="entry name" value="Jelly Rolls"/>
    <property type="match status" value="1"/>
</dbReference>
<dbReference type="PANTHER" id="PTHR46796:SF10">
    <property type="entry name" value="TRANSCRIPTIONAL ACTIVATOR FEAR"/>
    <property type="match status" value="1"/>
</dbReference>
<dbReference type="InterPro" id="IPR011051">
    <property type="entry name" value="RmlC_Cupin_sf"/>
</dbReference>
<dbReference type="EMBL" id="QUNG01000005">
    <property type="protein sequence ID" value="REG83904.1"/>
    <property type="molecule type" value="Genomic_DNA"/>
</dbReference>
<dbReference type="Proteomes" id="UP000256542">
    <property type="component" value="Unassembled WGS sequence"/>
</dbReference>
<evidence type="ECO:0000256" key="3">
    <source>
        <dbReference type="ARBA" id="ARBA00023163"/>
    </source>
</evidence>
<evidence type="ECO:0000313" key="6">
    <source>
        <dbReference type="Proteomes" id="UP000256542"/>
    </source>
</evidence>